<dbReference type="GeneID" id="98918310"/>
<organism evidence="8 9">
    <name type="scientific">Eshraghiella crossota DSM 2876</name>
    <dbReference type="NCBI Taxonomy" id="511680"/>
    <lineage>
        <taxon>Bacteria</taxon>
        <taxon>Bacillati</taxon>
        <taxon>Bacillota</taxon>
        <taxon>Clostridia</taxon>
        <taxon>Lachnospirales</taxon>
        <taxon>Lachnospiraceae</taxon>
        <taxon>Eshraghiella</taxon>
    </lineage>
</organism>
<dbReference type="RefSeq" id="WP_005603070.1">
    <property type="nucleotide sequence ID" value="NZ_GG663524.1"/>
</dbReference>
<proteinExistence type="inferred from homology"/>
<name>D4S044_9FIRM</name>
<evidence type="ECO:0000313" key="8">
    <source>
        <dbReference type="EMBL" id="EFF68192.1"/>
    </source>
</evidence>
<evidence type="ECO:0000313" key="9">
    <source>
        <dbReference type="Proteomes" id="UP000006238"/>
    </source>
</evidence>
<sequence>MKKKFKFFLSPKTWLTILACVCFLLIGITFFTDKLTKPLQKVTGSIIIPLQKGINGIGSWLTEKKDLFQSVENLQKENDELKTKLSELEEENIKMKLEQVEYNDLKELYKIDNVYSSYEKIGANVIGRNSDSWYDTFIIDKGSADGIEVDMNVIAGNGLVGIVYKVSEKYSHVRSIIDDESKVSSMLMNTSDVCAVSGDLKLIEDGYLRLSYLDADVKISDGDMIVTSNVSKKFLPGILIGYAKDIETDSNNLTQSGYVIPAVDFKHIQKVLIITQKKITGDTVK</sequence>
<gene>
    <name evidence="8" type="primary">mreC</name>
    <name evidence="8" type="ORF">BUTYVIB_01460</name>
</gene>
<dbReference type="PIRSF" id="PIRSF038471">
    <property type="entry name" value="MreC"/>
    <property type="match status" value="1"/>
</dbReference>
<dbReference type="InterPro" id="IPR042177">
    <property type="entry name" value="Cell/Rod_1"/>
</dbReference>
<keyword evidence="6" id="KW-0175">Coiled coil</keyword>
<feature type="coiled-coil region" evidence="6">
    <location>
        <begin position="64"/>
        <end position="108"/>
    </location>
</feature>
<dbReference type="GO" id="GO:0005886">
    <property type="term" value="C:plasma membrane"/>
    <property type="evidence" value="ECO:0007669"/>
    <property type="project" value="TreeGrafter"/>
</dbReference>
<dbReference type="InterPro" id="IPR055342">
    <property type="entry name" value="MreC_beta-barrel_core"/>
</dbReference>
<reference evidence="8 9" key="1">
    <citation type="submission" date="2010-02" db="EMBL/GenBank/DDBJ databases">
        <authorList>
            <person name="Weinstock G."/>
            <person name="Sodergren E."/>
            <person name="Clifton S."/>
            <person name="Fulton L."/>
            <person name="Fulton B."/>
            <person name="Courtney L."/>
            <person name="Fronick C."/>
            <person name="Harrison M."/>
            <person name="Strong C."/>
            <person name="Farmer C."/>
            <person name="Delahaunty K."/>
            <person name="Markovic C."/>
            <person name="Hall O."/>
            <person name="Minx P."/>
            <person name="Tomlinson C."/>
            <person name="Mitreva M."/>
            <person name="Nelson J."/>
            <person name="Hou S."/>
            <person name="Wollam A."/>
            <person name="Pepin K.H."/>
            <person name="Johnson M."/>
            <person name="Bhonagiri V."/>
            <person name="Zhang X."/>
            <person name="Suruliraj S."/>
            <person name="Warren W."/>
            <person name="Chinwalla A."/>
            <person name="Mardis E.R."/>
            <person name="Wilson R.K."/>
        </authorList>
    </citation>
    <scope>NUCLEOTIDE SEQUENCE [LARGE SCALE GENOMIC DNA]</scope>
    <source>
        <strain evidence="8 9">DSM 2876</strain>
    </source>
</reference>
<dbReference type="Pfam" id="PF04085">
    <property type="entry name" value="MreC"/>
    <property type="match status" value="1"/>
</dbReference>
<evidence type="ECO:0000256" key="2">
    <source>
        <dbReference type="ARBA" id="ARBA00013855"/>
    </source>
</evidence>
<protein>
    <recommendedName>
        <fullName evidence="2 5">Cell shape-determining protein MreC</fullName>
    </recommendedName>
    <alternativeName>
        <fullName evidence="4 5">Cell shape protein MreC</fullName>
    </alternativeName>
</protein>
<evidence type="ECO:0000256" key="5">
    <source>
        <dbReference type="PIRNR" id="PIRNR038471"/>
    </source>
</evidence>
<dbReference type="EMBL" id="ABWN01000030">
    <property type="protein sequence ID" value="EFF68192.1"/>
    <property type="molecule type" value="Genomic_DNA"/>
</dbReference>
<accession>D4S044</accession>
<dbReference type="eggNOG" id="COG1792">
    <property type="taxonomic scope" value="Bacteria"/>
</dbReference>
<evidence type="ECO:0000259" key="7">
    <source>
        <dbReference type="Pfam" id="PF04085"/>
    </source>
</evidence>
<dbReference type="NCBIfam" id="TIGR00219">
    <property type="entry name" value="mreC"/>
    <property type="match status" value="1"/>
</dbReference>
<evidence type="ECO:0000256" key="1">
    <source>
        <dbReference type="ARBA" id="ARBA00009369"/>
    </source>
</evidence>
<dbReference type="InterPro" id="IPR042175">
    <property type="entry name" value="Cell/Rod_MreC_2"/>
</dbReference>
<dbReference type="InterPro" id="IPR007221">
    <property type="entry name" value="MreC"/>
</dbReference>
<dbReference type="Proteomes" id="UP000006238">
    <property type="component" value="Unassembled WGS sequence"/>
</dbReference>
<dbReference type="PANTHER" id="PTHR34138">
    <property type="entry name" value="CELL SHAPE-DETERMINING PROTEIN MREC"/>
    <property type="match status" value="1"/>
</dbReference>
<dbReference type="STRING" id="45851.BHV86_10435"/>
<evidence type="ECO:0000256" key="3">
    <source>
        <dbReference type="ARBA" id="ARBA00022960"/>
    </source>
</evidence>
<comment type="caution">
    <text evidence="8">The sequence shown here is derived from an EMBL/GenBank/DDBJ whole genome shotgun (WGS) entry which is preliminary data.</text>
</comment>
<feature type="domain" description="Rod shape-determining protein MreC beta-barrel core" evidence="7">
    <location>
        <begin position="125"/>
        <end position="274"/>
    </location>
</feature>
<keyword evidence="3 5" id="KW-0133">Cell shape</keyword>
<keyword evidence="9" id="KW-1185">Reference proteome</keyword>
<dbReference type="GO" id="GO:0008360">
    <property type="term" value="P:regulation of cell shape"/>
    <property type="evidence" value="ECO:0007669"/>
    <property type="project" value="UniProtKB-KW"/>
</dbReference>
<evidence type="ECO:0000256" key="4">
    <source>
        <dbReference type="ARBA" id="ARBA00032089"/>
    </source>
</evidence>
<dbReference type="Gene3D" id="2.40.10.340">
    <property type="entry name" value="Rod shape-determining protein MreC, domain 1"/>
    <property type="match status" value="1"/>
</dbReference>
<comment type="similarity">
    <text evidence="1 5">Belongs to the MreC family.</text>
</comment>
<dbReference type="AlphaFoldDB" id="D4S044"/>
<dbReference type="Gene3D" id="2.40.10.350">
    <property type="entry name" value="Rod shape-determining protein MreC, domain 2"/>
    <property type="match status" value="1"/>
</dbReference>
<comment type="function">
    <text evidence="5">Involved in formation and maintenance of cell shape.</text>
</comment>
<evidence type="ECO:0000256" key="6">
    <source>
        <dbReference type="SAM" id="Coils"/>
    </source>
</evidence>
<dbReference type="HOGENOM" id="CLU_042663_1_2_9"/>
<dbReference type="PANTHER" id="PTHR34138:SF1">
    <property type="entry name" value="CELL SHAPE-DETERMINING PROTEIN MREC"/>
    <property type="match status" value="1"/>
</dbReference>